<reference evidence="5 6" key="1">
    <citation type="submission" date="2019-03" db="EMBL/GenBank/DDBJ databases">
        <authorList>
            <person name="Gaulin E."/>
            <person name="Dumas B."/>
        </authorList>
    </citation>
    <scope>NUCLEOTIDE SEQUENCE [LARGE SCALE GENOMIC DNA]</scope>
    <source>
        <strain evidence="5">CBS 568.67</strain>
    </source>
</reference>
<keyword evidence="1" id="KW-0472">Membrane</keyword>
<dbReference type="Pfam" id="PF05257">
    <property type="entry name" value="CHAP"/>
    <property type="match status" value="1"/>
</dbReference>
<dbReference type="EMBL" id="VJMH01006960">
    <property type="protein sequence ID" value="KAF0687034.1"/>
    <property type="molecule type" value="Genomic_DNA"/>
</dbReference>
<dbReference type="GO" id="GO:0016874">
    <property type="term" value="F:ligase activity"/>
    <property type="evidence" value="ECO:0007669"/>
    <property type="project" value="TreeGrafter"/>
</dbReference>
<sequence>MGRRTKLSSLALLLLSALSLVAAKWTPFGTLLGVTDGGVDVYSCHLEENQTALGQDPNYVNGVYTGVKWQCVELARRYLLVNLGVIFGDVDYAFQIFDFNSIEKVDDKSQVAFNKFVNGGSIPPVHGSLIIWSPYGEMTETGHVAVVVDVTDTYVDIVEQNVEDSIWPQGQTYSRRLKVKKNSTSFFIEKWYDEEHILGWMTVDVHTRVTLAAATSTTSSGPVYFALVVFAVAAAAVVYRKRTDQVLYERVK</sequence>
<evidence type="ECO:0000256" key="1">
    <source>
        <dbReference type="SAM" id="Phobius"/>
    </source>
</evidence>
<keyword evidence="1" id="KW-1133">Transmembrane helix</keyword>
<dbReference type="Gene3D" id="3.90.1720.10">
    <property type="entry name" value="endopeptidase domain like (from Nostoc punctiforme)"/>
    <property type="match status" value="1"/>
</dbReference>
<reference evidence="4" key="2">
    <citation type="submission" date="2019-06" db="EMBL/GenBank/DDBJ databases">
        <title>Genomics analysis of Aphanomyces spp. identifies a new class of oomycete effector associated with host adaptation.</title>
        <authorList>
            <person name="Gaulin E."/>
        </authorList>
    </citation>
    <scope>NUCLEOTIDE SEQUENCE</scope>
    <source>
        <strain evidence="4">CBS 578.67</strain>
    </source>
</reference>
<dbReference type="EMBL" id="CAADRA010006986">
    <property type="protein sequence ID" value="VFT97869.1"/>
    <property type="molecule type" value="Genomic_DNA"/>
</dbReference>
<evidence type="ECO:0000313" key="6">
    <source>
        <dbReference type="Proteomes" id="UP000332933"/>
    </source>
</evidence>
<dbReference type="Proteomes" id="UP000332933">
    <property type="component" value="Unassembled WGS sequence"/>
</dbReference>
<dbReference type="InterPro" id="IPR007921">
    <property type="entry name" value="CHAP_dom"/>
</dbReference>
<dbReference type="PANTHER" id="PTHR30094:SF0">
    <property type="entry name" value="BIFUNCTIONAL GLUTATHIONYLSPERMIDINE SYNTHETASE_AMIDASE-RELATED"/>
    <property type="match status" value="1"/>
</dbReference>
<organism evidence="5 6">
    <name type="scientific">Aphanomyces stellatus</name>
    <dbReference type="NCBI Taxonomy" id="120398"/>
    <lineage>
        <taxon>Eukaryota</taxon>
        <taxon>Sar</taxon>
        <taxon>Stramenopiles</taxon>
        <taxon>Oomycota</taxon>
        <taxon>Saprolegniomycetes</taxon>
        <taxon>Saprolegniales</taxon>
        <taxon>Verrucalvaceae</taxon>
        <taxon>Aphanomyces</taxon>
    </lineage>
</organism>
<feature type="signal peptide" evidence="2">
    <location>
        <begin position="1"/>
        <end position="23"/>
    </location>
</feature>
<protein>
    <submittedName>
        <fullName evidence="5">Aste57867_21195 protein</fullName>
    </submittedName>
</protein>
<evidence type="ECO:0000313" key="4">
    <source>
        <dbReference type="EMBL" id="KAF0687034.1"/>
    </source>
</evidence>
<feature type="chain" id="PRO_5033437624" evidence="2">
    <location>
        <begin position="24"/>
        <end position="252"/>
    </location>
</feature>
<accession>A0A485LI65</accession>
<evidence type="ECO:0000259" key="3">
    <source>
        <dbReference type="PROSITE" id="PS50911"/>
    </source>
</evidence>
<keyword evidence="2" id="KW-0732">Signal</keyword>
<dbReference type="InterPro" id="IPR051705">
    <property type="entry name" value="Gsp_Synthetase/Amidase"/>
</dbReference>
<dbReference type="SUPFAM" id="SSF54001">
    <property type="entry name" value="Cysteine proteinases"/>
    <property type="match status" value="1"/>
</dbReference>
<dbReference type="AlphaFoldDB" id="A0A485LI65"/>
<dbReference type="OrthoDB" id="299748at2759"/>
<dbReference type="InterPro" id="IPR038765">
    <property type="entry name" value="Papain-like_cys_pep_sf"/>
</dbReference>
<evidence type="ECO:0000313" key="5">
    <source>
        <dbReference type="EMBL" id="VFT97869.1"/>
    </source>
</evidence>
<gene>
    <name evidence="5" type="primary">Aste57867_21195</name>
    <name evidence="4" type="ORF">As57867_021127</name>
    <name evidence="5" type="ORF">ASTE57867_21195</name>
</gene>
<keyword evidence="6" id="KW-1185">Reference proteome</keyword>
<name>A0A485LI65_9STRA</name>
<feature type="domain" description="Peptidase C51" evidence="3">
    <location>
        <begin position="46"/>
        <end position="189"/>
    </location>
</feature>
<evidence type="ECO:0000256" key="2">
    <source>
        <dbReference type="SAM" id="SignalP"/>
    </source>
</evidence>
<proteinExistence type="predicted"/>
<dbReference type="PROSITE" id="PS50911">
    <property type="entry name" value="CHAP"/>
    <property type="match status" value="1"/>
</dbReference>
<keyword evidence="1" id="KW-0812">Transmembrane</keyword>
<feature type="transmembrane region" description="Helical" evidence="1">
    <location>
        <begin position="221"/>
        <end position="239"/>
    </location>
</feature>
<dbReference type="PANTHER" id="PTHR30094">
    <property type="entry name" value="BIFUNCTIONAL GLUTATHIONYLSPERMIDINE SYNTHETASE/AMIDASE-RELATED"/>
    <property type="match status" value="1"/>
</dbReference>